<keyword evidence="6 8" id="KW-0067">ATP-binding</keyword>
<keyword evidence="13" id="KW-1185">Reference proteome</keyword>
<feature type="domain" description="PurM-like C-terminal" evidence="10">
    <location>
        <begin position="819"/>
        <end position="951"/>
    </location>
</feature>
<keyword evidence="3 8" id="KW-0479">Metal-binding</keyword>
<dbReference type="InterPro" id="IPR036676">
    <property type="entry name" value="PurM-like_C_sf"/>
</dbReference>
<feature type="binding site" evidence="8">
    <location>
        <position position="734"/>
    </location>
    <ligand>
        <name>ATP</name>
        <dbReference type="ChEBI" id="CHEBI:30616"/>
    </ligand>
</feature>
<feature type="binding site" evidence="8">
    <location>
        <position position="502"/>
    </location>
    <ligand>
        <name>Mg(2+)</name>
        <dbReference type="ChEBI" id="CHEBI:18420"/>
        <label>2</label>
    </ligand>
</feature>
<dbReference type="InterPro" id="IPR041609">
    <property type="entry name" value="PurL_linker"/>
</dbReference>
<feature type="binding site" evidence="8">
    <location>
        <position position="333"/>
    </location>
    <ligand>
        <name>Mg(2+)</name>
        <dbReference type="ChEBI" id="CHEBI:18420"/>
        <label>2</label>
    </ligand>
</feature>
<evidence type="ECO:0000259" key="11">
    <source>
        <dbReference type="Pfam" id="PF18072"/>
    </source>
</evidence>
<dbReference type="HAMAP" id="MF_00420">
    <property type="entry name" value="PurL_2"/>
    <property type="match status" value="1"/>
</dbReference>
<evidence type="ECO:0000256" key="8">
    <source>
        <dbReference type="HAMAP-Rule" id="MF_00420"/>
    </source>
</evidence>
<comment type="similarity">
    <text evidence="8">Belongs to the FGAMS family.</text>
</comment>
<dbReference type="EC" id="6.3.5.3" evidence="8"/>
<evidence type="ECO:0000256" key="3">
    <source>
        <dbReference type="ARBA" id="ARBA00022723"/>
    </source>
</evidence>
<feature type="binding site" evidence="8">
    <location>
        <position position="332"/>
    </location>
    <ligand>
        <name>substrate</name>
    </ligand>
</feature>
<dbReference type="GeneID" id="97611483"/>
<feature type="domain" description="PurM-like C-terminal" evidence="10">
    <location>
        <begin position="436"/>
        <end position="588"/>
    </location>
</feature>
<dbReference type="Pfam" id="PF00586">
    <property type="entry name" value="AIRS"/>
    <property type="match status" value="1"/>
</dbReference>
<dbReference type="UniPathway" id="UPA00074">
    <property type="reaction ID" value="UER00128"/>
</dbReference>
<gene>
    <name evidence="8" type="primary">purL</name>
    <name evidence="12" type="ORF">DLD82_02040</name>
</gene>
<dbReference type="SUPFAM" id="SSF56042">
    <property type="entry name" value="PurM C-terminal domain-like"/>
    <property type="match status" value="2"/>
</dbReference>
<dbReference type="GO" id="GO:0006189">
    <property type="term" value="P:'de novo' IMP biosynthetic process"/>
    <property type="evidence" value="ECO:0007669"/>
    <property type="project" value="UniProtKB-UniRule"/>
</dbReference>
<comment type="caution">
    <text evidence="12">The sequence shown here is derived from an EMBL/GenBank/DDBJ whole genome shotgun (WGS) entry which is preliminary data.</text>
</comment>
<feature type="binding site" evidence="8">
    <location>
        <position position="473"/>
    </location>
    <ligand>
        <name>substrate</name>
    </ligand>
</feature>
<dbReference type="Gene3D" id="3.30.1330.10">
    <property type="entry name" value="PurM-like, N-terminal domain"/>
    <property type="match status" value="2"/>
</dbReference>
<dbReference type="GO" id="GO:0004642">
    <property type="term" value="F:phosphoribosylformylglycinamidine synthase activity"/>
    <property type="evidence" value="ECO:0007669"/>
    <property type="project" value="UniProtKB-UniRule"/>
</dbReference>
<feature type="domain" description="PurM-like N-terminal" evidence="9">
    <location>
        <begin position="296"/>
        <end position="421"/>
    </location>
</feature>
<dbReference type="PANTHER" id="PTHR43555:SF1">
    <property type="entry name" value="PHOSPHORIBOSYLFORMYLGLYCINAMIDINE SYNTHASE SUBUNIT PURL"/>
    <property type="match status" value="1"/>
</dbReference>
<organism evidence="12 13">
    <name type="scientific">Methanospirillum stamsii</name>
    <dbReference type="NCBI Taxonomy" id="1277351"/>
    <lineage>
        <taxon>Archaea</taxon>
        <taxon>Methanobacteriati</taxon>
        <taxon>Methanobacteriota</taxon>
        <taxon>Stenosarchaea group</taxon>
        <taxon>Methanomicrobia</taxon>
        <taxon>Methanomicrobiales</taxon>
        <taxon>Methanospirillaceae</taxon>
        <taxon>Methanospirillum</taxon>
    </lineage>
</organism>
<comment type="subcellular location">
    <subcellularLocation>
        <location evidence="8">Cytoplasm</location>
    </subcellularLocation>
</comment>
<name>A0A2V2NHL3_9EURY</name>
<evidence type="ECO:0000313" key="12">
    <source>
        <dbReference type="EMBL" id="PWR75868.1"/>
    </source>
</evidence>
<evidence type="ECO:0000256" key="7">
    <source>
        <dbReference type="ARBA" id="ARBA00022842"/>
    </source>
</evidence>
<evidence type="ECO:0000256" key="6">
    <source>
        <dbReference type="ARBA" id="ARBA00022840"/>
    </source>
</evidence>
<evidence type="ECO:0000256" key="1">
    <source>
        <dbReference type="ARBA" id="ARBA00022490"/>
    </source>
</evidence>
<protein>
    <recommendedName>
        <fullName evidence="8">Phosphoribosylformylglycinamidine synthase subunit PurL</fullName>
        <shortName evidence="8">FGAM synthase</shortName>
        <ecNumber evidence="8">6.3.5.3</ecNumber>
    </recommendedName>
    <alternativeName>
        <fullName evidence="8">Formylglycinamide ribonucleotide amidotransferase subunit II</fullName>
        <shortName evidence="8">FGAR amidotransferase II</shortName>
        <shortName evidence="8">FGAR-AT II</shortName>
    </alternativeName>
    <alternativeName>
        <fullName evidence="8">Glutamine amidotransferase PurL</fullName>
    </alternativeName>
    <alternativeName>
        <fullName evidence="8">Phosphoribosylformylglycinamidine synthase subunit II</fullName>
    </alternativeName>
</protein>
<feature type="binding site" evidence="8">
    <location>
        <begin position="545"/>
        <end position="547"/>
    </location>
    <ligand>
        <name>substrate</name>
    </ligand>
</feature>
<dbReference type="Pfam" id="PF18072">
    <property type="entry name" value="FGAR-AT_linker"/>
    <property type="match status" value="1"/>
</dbReference>
<reference evidence="12 13" key="1">
    <citation type="submission" date="2018-05" db="EMBL/GenBank/DDBJ databases">
        <title>Draft genome of Methanospirillum stamsii Pt1.</title>
        <authorList>
            <person name="Dueholm M.S."/>
            <person name="Nielsen P.H."/>
            <person name="Bakmann L.F."/>
            <person name="Otzen D.E."/>
        </authorList>
    </citation>
    <scope>NUCLEOTIDE SEQUENCE [LARGE SCALE GENOMIC DNA]</scope>
    <source>
        <strain evidence="12 13">Pt1</strain>
    </source>
</reference>
<evidence type="ECO:0000259" key="9">
    <source>
        <dbReference type="Pfam" id="PF00586"/>
    </source>
</evidence>
<comment type="subunit">
    <text evidence="8">Monomer. Part of the FGAM synthase complex composed of 1 PurL, 1 PurQ and 2 PurS subunits.</text>
</comment>
<comment type="caution">
    <text evidence="8">Lacks conserved residue(s) required for the propagation of feature annotation.</text>
</comment>
<dbReference type="InterPro" id="IPR010074">
    <property type="entry name" value="PRibForGlyAmidine_synth_PurL"/>
</dbReference>
<dbReference type="RefSeq" id="WP_109939446.1">
    <property type="nucleotide sequence ID" value="NZ_CP176366.1"/>
</dbReference>
<dbReference type="InterPro" id="IPR010918">
    <property type="entry name" value="PurM-like_C_dom"/>
</dbReference>
<keyword evidence="5 8" id="KW-0658">Purine biosynthesis</keyword>
<evidence type="ECO:0000259" key="10">
    <source>
        <dbReference type="Pfam" id="PF02769"/>
    </source>
</evidence>
<dbReference type="InterPro" id="IPR016188">
    <property type="entry name" value="PurM-like_N"/>
</dbReference>
<feature type="binding site" evidence="8">
    <location>
        <position position="309"/>
    </location>
    <ligand>
        <name>Mg(2+)</name>
        <dbReference type="ChEBI" id="CHEBI:18420"/>
        <label>1</label>
    </ligand>
</feature>
<dbReference type="PANTHER" id="PTHR43555">
    <property type="entry name" value="PHOSPHORIBOSYLFORMYLGLYCINAMIDINE SYNTHASE SUBUNIT PURL"/>
    <property type="match status" value="1"/>
</dbReference>
<comment type="function">
    <text evidence="8">Part of the phosphoribosylformylglycinamidine synthase complex involved in the purines biosynthetic pathway. Catalyzes the ATP-dependent conversion of formylglycinamide ribonucleotide (FGAR) and glutamine to yield formylglycinamidine ribonucleotide (FGAM) and glutamate. The FGAM synthase complex is composed of three subunits. PurQ produces an ammonia molecule by converting glutamine to glutamate. PurL transfers the ammonia molecule to FGAR to form FGAM in an ATP-dependent manner. PurS interacts with PurQ and PurL and is thought to assist in the transfer of the ammonia molecule from PurQ to PurL.</text>
</comment>
<sequence>MAYVHRIEVRYKNDPRLTVRTNRIRSLGFPIEELHVIDIYTVYTTSCDFSPEELREIGIQLANPVVQTFTVDKATVAFFDSAIEVGFLPGVTDNVGTTARQTIEDYIKRKFEPGEAVYSSQLFFVTGKLSPDALQNLATTLANPLIHRVHIKSRAEYGTKGMDVVIPLVDLHELPAAELVSLDLDDPDLIRIGKEGIVDSETGQRRGPLALDLAQLHAIRDYFATKGRKPTDIEIESLAQTWSEHCKHTIFASPLDDDMPKGLYKTCIQAATNRIRQERGDKDICLSVFSDNSGGIIFDDQYLVTHKVETHNSPSALDPFGGALTGIVGVNRDTIGFGLGAKPCINIYGFCVGDPEKSPALFRGKDKSNPILSPRRILDGVVSGVGVGGNCSGIPTPQGFVWFDDRYVGKPLVFAGTVGIMPRTDGSRNLHEKQAQPGDHIVMVGGRVGKDGIHGATFSSEALDPGSPVTAVQIGDPITQKKVSDVIVKEARDLGLYHSITDNGAGGISCSVAEMAKECNGCHVFLDKVPLKYPGMAPWEIWISESQERMTLAVPPEKLDEFMSLLRRREVEGTVIGEFTNSGRCVVEFNGAVVMDIELSFLHDGLPVKHLRTTPPAPVSTTPVPPCPDNLDEMVKEMLSRKNICSKEFISLQYDHTVQGGHVLGPVQGTGRVQGMATLTKVVPGSKKGVGLSQGIFPSYSEIDSYRMAVACIDTAIRGLIALGIPLEAIAILDNFCWCSSDDPGRLSQLRHAAIGCYDGATGFETPFISGKDSMFNDFSGYDEQNNRVKVSVPPTLLVSSIGIHPDVTKAVSLDAKVEGDLVYLIGETREECGGSEYFAHLGCSGGTVPDIDIAAMKARYKRLSNAILHDLVASAFPVTHGGLAIALAKVAIAGRIGMDVTISGDMRPDYSLFSETLGRFIVTIAPDKKRSFELAMGYDAFLIGRVTGKSLQITGKGFRVAVPVSDLETAYKKPFGGY</sequence>
<dbReference type="OrthoDB" id="8251at2157"/>
<keyword evidence="1 8" id="KW-0963">Cytoplasm</keyword>
<keyword evidence="7 8" id="KW-0460">Magnesium</keyword>
<dbReference type="CDD" id="cd02204">
    <property type="entry name" value="PurL_repeat2"/>
    <property type="match status" value="1"/>
</dbReference>
<evidence type="ECO:0000256" key="2">
    <source>
        <dbReference type="ARBA" id="ARBA00022598"/>
    </source>
</evidence>
<keyword evidence="2 8" id="KW-0436">Ligase</keyword>
<dbReference type="InterPro" id="IPR036921">
    <property type="entry name" value="PurM-like_N_sf"/>
</dbReference>
<feature type="domain" description="Phosphoribosylformylglycinamidine synthase linker" evidence="11">
    <location>
        <begin position="205"/>
        <end position="248"/>
    </location>
</feature>
<dbReference type="GO" id="GO:0005737">
    <property type="term" value="C:cytoplasm"/>
    <property type="evidence" value="ECO:0007669"/>
    <property type="project" value="UniProtKB-SubCell"/>
</dbReference>
<dbReference type="GO" id="GO:0000287">
    <property type="term" value="F:magnesium ion binding"/>
    <property type="evidence" value="ECO:0007669"/>
    <property type="project" value="UniProtKB-UniRule"/>
</dbReference>
<comment type="catalytic activity">
    <reaction evidence="8">
        <text>N(2)-formyl-N(1)-(5-phospho-beta-D-ribosyl)glycinamide + L-glutamine + ATP + H2O = 2-formamido-N(1)-(5-O-phospho-beta-D-ribosyl)acetamidine + L-glutamate + ADP + phosphate + H(+)</text>
        <dbReference type="Rhea" id="RHEA:17129"/>
        <dbReference type="ChEBI" id="CHEBI:15377"/>
        <dbReference type="ChEBI" id="CHEBI:15378"/>
        <dbReference type="ChEBI" id="CHEBI:29985"/>
        <dbReference type="ChEBI" id="CHEBI:30616"/>
        <dbReference type="ChEBI" id="CHEBI:43474"/>
        <dbReference type="ChEBI" id="CHEBI:58359"/>
        <dbReference type="ChEBI" id="CHEBI:147286"/>
        <dbReference type="ChEBI" id="CHEBI:147287"/>
        <dbReference type="ChEBI" id="CHEBI:456216"/>
        <dbReference type="EC" id="6.3.5.3"/>
    </reaction>
</comment>
<evidence type="ECO:0000313" key="13">
    <source>
        <dbReference type="Proteomes" id="UP000245934"/>
    </source>
</evidence>
<dbReference type="EMBL" id="QGMZ01000006">
    <property type="protein sequence ID" value="PWR75868.1"/>
    <property type="molecule type" value="Genomic_DNA"/>
</dbReference>
<dbReference type="GO" id="GO:0005524">
    <property type="term" value="F:ATP binding"/>
    <property type="evidence" value="ECO:0007669"/>
    <property type="project" value="UniProtKB-UniRule"/>
</dbReference>
<accession>A0A2V2NHL3</accession>
<keyword evidence="4 8" id="KW-0547">Nucleotide-binding</keyword>
<dbReference type="AlphaFoldDB" id="A0A2V2NHL3"/>
<feature type="binding site" evidence="8">
    <location>
        <position position="771"/>
    </location>
    <ligand>
        <name>ATP</name>
        <dbReference type="ChEBI" id="CHEBI:30616"/>
    </ligand>
</feature>
<evidence type="ECO:0000256" key="4">
    <source>
        <dbReference type="ARBA" id="ARBA00022741"/>
    </source>
</evidence>
<comment type="pathway">
    <text evidence="8">Purine metabolism; IMP biosynthesis via de novo pathway; 5-amino-1-(5-phospho-D-ribosyl)imidazole from N(2)-formyl-N(1)-(5-phospho-D-ribosyl)glycinamide: step 1/2.</text>
</comment>
<dbReference type="Pfam" id="PF02769">
    <property type="entry name" value="AIRS_C"/>
    <property type="match status" value="2"/>
</dbReference>
<feature type="active site" description="Proton acceptor" evidence="8">
    <location>
        <position position="311"/>
    </location>
</feature>
<feature type="binding site" evidence="8">
    <location>
        <position position="774"/>
    </location>
    <ligand>
        <name>substrate</name>
    </ligand>
</feature>
<dbReference type="Proteomes" id="UP000245934">
    <property type="component" value="Unassembled WGS sequence"/>
</dbReference>
<evidence type="ECO:0000256" key="5">
    <source>
        <dbReference type="ARBA" id="ARBA00022755"/>
    </source>
</evidence>
<dbReference type="Gene3D" id="3.90.650.10">
    <property type="entry name" value="PurM-like C-terminal domain"/>
    <property type="match status" value="2"/>
</dbReference>
<proteinExistence type="inferred from homology"/>
<dbReference type="SUPFAM" id="SSF55326">
    <property type="entry name" value="PurM N-terminal domain-like"/>
    <property type="match status" value="2"/>
</dbReference>
<feature type="active site" evidence="8">
    <location>
        <position position="245"/>
    </location>
</feature>
<feature type="binding site" evidence="8">
    <location>
        <position position="307"/>
    </location>
    <ligand>
        <name>ATP</name>
        <dbReference type="ChEBI" id="CHEBI:30616"/>
    </ligand>
</feature>
<dbReference type="CDD" id="cd02203">
    <property type="entry name" value="PurL_repeat1"/>
    <property type="match status" value="1"/>
</dbReference>